<dbReference type="GO" id="GO:0004045">
    <property type="term" value="F:peptidyl-tRNA hydrolase activity"/>
    <property type="evidence" value="ECO:0007669"/>
    <property type="project" value="UniProtKB-EC"/>
</dbReference>
<accession>A0A6J7EG98</accession>
<protein>
    <recommendedName>
        <fullName evidence="1">peptidyl-tRNA hydrolase</fullName>
        <ecNumber evidence="1">3.1.1.29</ecNumber>
    </recommendedName>
</protein>
<sequence length="199" mass="21073">MRLRGKRGRGSTAPADWLIVGLGNPGTRYAGTRHNAGFEAANLLAQRWDLPKAKKQFNGLVTEGRISPGGPRVAVLLPQTFMNDSGRSASPARGAFGVPLDRIIVLHDELDVPFGEVRARLGGGLAGHNGLKSLSRELGGPDFHRIRIGVGRPDSTDANLVSAYVLGAFSEPKAEVAKLFEDAARATEDLIAATAVEAE</sequence>
<dbReference type="Pfam" id="PF01195">
    <property type="entry name" value="Pept_tRNA_hydro"/>
    <property type="match status" value="1"/>
</dbReference>
<dbReference type="InterPro" id="IPR001328">
    <property type="entry name" value="Pept_tRNA_hydro"/>
</dbReference>
<name>A0A6J7EG98_9ZZZZ</name>
<dbReference type="GO" id="GO:0000049">
    <property type="term" value="F:tRNA binding"/>
    <property type="evidence" value="ECO:0007669"/>
    <property type="project" value="UniProtKB-KW"/>
</dbReference>
<proteinExistence type="inferred from homology"/>
<evidence type="ECO:0000256" key="1">
    <source>
        <dbReference type="ARBA" id="ARBA00013260"/>
    </source>
</evidence>
<keyword evidence="3" id="KW-0378">Hydrolase</keyword>
<evidence type="ECO:0000256" key="4">
    <source>
        <dbReference type="ARBA" id="ARBA00022884"/>
    </source>
</evidence>
<dbReference type="PANTHER" id="PTHR17224:SF1">
    <property type="entry name" value="PEPTIDYL-TRNA HYDROLASE"/>
    <property type="match status" value="1"/>
</dbReference>
<dbReference type="InterPro" id="IPR036416">
    <property type="entry name" value="Pept_tRNA_hydro_sf"/>
</dbReference>
<evidence type="ECO:0000256" key="2">
    <source>
        <dbReference type="ARBA" id="ARBA00022555"/>
    </source>
</evidence>
<dbReference type="EMBL" id="CAFBLU010000027">
    <property type="protein sequence ID" value="CAB4880114.1"/>
    <property type="molecule type" value="Genomic_DNA"/>
</dbReference>
<keyword evidence="2" id="KW-0820">tRNA-binding</keyword>
<gene>
    <name evidence="6" type="ORF">UFOPK3444_01317</name>
</gene>
<reference evidence="6" key="1">
    <citation type="submission" date="2020-05" db="EMBL/GenBank/DDBJ databases">
        <authorList>
            <person name="Chiriac C."/>
            <person name="Salcher M."/>
            <person name="Ghai R."/>
            <person name="Kavagutti S V."/>
        </authorList>
    </citation>
    <scope>NUCLEOTIDE SEQUENCE</scope>
</reference>
<dbReference type="Gene3D" id="3.40.50.1470">
    <property type="entry name" value="Peptidyl-tRNA hydrolase"/>
    <property type="match status" value="1"/>
</dbReference>
<dbReference type="SUPFAM" id="SSF53178">
    <property type="entry name" value="Peptidyl-tRNA hydrolase-like"/>
    <property type="match status" value="1"/>
</dbReference>
<dbReference type="InterPro" id="IPR018171">
    <property type="entry name" value="Pept_tRNA_hydro_CS"/>
</dbReference>
<evidence type="ECO:0000313" key="6">
    <source>
        <dbReference type="EMBL" id="CAB4880114.1"/>
    </source>
</evidence>
<evidence type="ECO:0000256" key="5">
    <source>
        <dbReference type="ARBA" id="ARBA00038063"/>
    </source>
</evidence>
<dbReference type="EC" id="3.1.1.29" evidence="1"/>
<dbReference type="CDD" id="cd00462">
    <property type="entry name" value="PTH"/>
    <property type="match status" value="1"/>
</dbReference>
<dbReference type="PANTHER" id="PTHR17224">
    <property type="entry name" value="PEPTIDYL-TRNA HYDROLASE"/>
    <property type="match status" value="1"/>
</dbReference>
<dbReference type="NCBIfam" id="TIGR00447">
    <property type="entry name" value="pth"/>
    <property type="match status" value="1"/>
</dbReference>
<dbReference type="AlphaFoldDB" id="A0A6J7EG98"/>
<keyword evidence="4" id="KW-0694">RNA-binding</keyword>
<comment type="similarity">
    <text evidence="5">Belongs to the PTH family.</text>
</comment>
<dbReference type="PROSITE" id="PS01195">
    <property type="entry name" value="PEPT_TRNA_HYDROL_1"/>
    <property type="match status" value="1"/>
</dbReference>
<organism evidence="6">
    <name type="scientific">freshwater metagenome</name>
    <dbReference type="NCBI Taxonomy" id="449393"/>
    <lineage>
        <taxon>unclassified sequences</taxon>
        <taxon>metagenomes</taxon>
        <taxon>ecological metagenomes</taxon>
    </lineage>
</organism>
<evidence type="ECO:0000256" key="3">
    <source>
        <dbReference type="ARBA" id="ARBA00022801"/>
    </source>
</evidence>
<dbReference type="PROSITE" id="PS01196">
    <property type="entry name" value="PEPT_TRNA_HYDROL_2"/>
    <property type="match status" value="1"/>
</dbReference>
<dbReference type="HAMAP" id="MF_00083">
    <property type="entry name" value="Pept_tRNA_hydro_bact"/>
    <property type="match status" value="1"/>
</dbReference>